<evidence type="ECO:0000313" key="6">
    <source>
        <dbReference type="Proteomes" id="UP001180087"/>
    </source>
</evidence>
<evidence type="ECO:0000256" key="4">
    <source>
        <dbReference type="RuleBase" id="RU000499"/>
    </source>
</evidence>
<dbReference type="InterPro" id="IPR000889">
    <property type="entry name" value="Glutathione_peroxidase"/>
</dbReference>
<dbReference type="GO" id="GO:0016740">
    <property type="term" value="F:transferase activity"/>
    <property type="evidence" value="ECO:0007669"/>
    <property type="project" value="UniProtKB-KW"/>
</dbReference>
<dbReference type="RefSeq" id="WP_348028858.1">
    <property type="nucleotide sequence ID" value="NZ_CP129113.1"/>
</dbReference>
<dbReference type="PIRSF" id="PIRSF000303">
    <property type="entry name" value="Glutathion_perox"/>
    <property type="match status" value="1"/>
</dbReference>
<dbReference type="InterPro" id="IPR029760">
    <property type="entry name" value="GPX_CS"/>
</dbReference>
<accession>A0ABY9KWL7</accession>
<dbReference type="Pfam" id="PF00255">
    <property type="entry name" value="GSHPx"/>
    <property type="match status" value="1"/>
</dbReference>
<reference evidence="5" key="1">
    <citation type="submission" date="2023-06" db="EMBL/GenBank/DDBJ databases">
        <title>A Treasure from Seagulls: Isolation and Description of Aciduricobacillus qingdaonensis gen. nov., sp. nov., a Rare Obligately Uric Acid-utilizing Member in the Family Bacillaceae.</title>
        <authorList>
            <person name="Liu W."/>
            <person name="Wang B."/>
        </authorList>
    </citation>
    <scope>NUCLEOTIDE SEQUENCE</scope>
    <source>
        <strain evidence="5">44XB</strain>
    </source>
</reference>
<dbReference type="GO" id="GO:0004601">
    <property type="term" value="F:peroxidase activity"/>
    <property type="evidence" value="ECO:0007669"/>
    <property type="project" value="UniProtKB-KW"/>
</dbReference>
<organism evidence="5 6">
    <name type="scientific">Aciduricibacillus chroicocephali</name>
    <dbReference type="NCBI Taxonomy" id="3054939"/>
    <lineage>
        <taxon>Bacteria</taxon>
        <taxon>Bacillati</taxon>
        <taxon>Bacillota</taxon>
        <taxon>Bacilli</taxon>
        <taxon>Bacillales</taxon>
        <taxon>Bacillaceae</taxon>
        <taxon>Aciduricibacillus</taxon>
    </lineage>
</organism>
<evidence type="ECO:0000256" key="1">
    <source>
        <dbReference type="ARBA" id="ARBA00006926"/>
    </source>
</evidence>
<dbReference type="PANTHER" id="PTHR11592:SF78">
    <property type="entry name" value="GLUTATHIONE PEROXIDASE"/>
    <property type="match status" value="1"/>
</dbReference>
<keyword evidence="5" id="KW-0808">Transferase</keyword>
<dbReference type="PROSITE" id="PS00763">
    <property type="entry name" value="GLUTATHIONE_PEROXID_2"/>
    <property type="match status" value="1"/>
</dbReference>
<dbReference type="PANTHER" id="PTHR11592">
    <property type="entry name" value="GLUTATHIONE PEROXIDASE"/>
    <property type="match status" value="1"/>
</dbReference>
<evidence type="ECO:0000256" key="2">
    <source>
        <dbReference type="ARBA" id="ARBA00022559"/>
    </source>
</evidence>
<proteinExistence type="inferred from homology"/>
<protein>
    <recommendedName>
        <fullName evidence="4">Glutathione peroxidase</fullName>
    </recommendedName>
</protein>
<name>A0ABY9KWL7_9BACI</name>
<dbReference type="PRINTS" id="PR01011">
    <property type="entry name" value="GLUTPROXDASE"/>
</dbReference>
<dbReference type="PROSITE" id="PS51355">
    <property type="entry name" value="GLUTATHIONE_PEROXID_3"/>
    <property type="match status" value="1"/>
</dbReference>
<dbReference type="CDD" id="cd00340">
    <property type="entry name" value="GSH_Peroxidase"/>
    <property type="match status" value="1"/>
</dbReference>
<comment type="similarity">
    <text evidence="1 4">Belongs to the glutathione peroxidase family.</text>
</comment>
<keyword evidence="2 4" id="KW-0575">Peroxidase</keyword>
<dbReference type="InterPro" id="IPR036249">
    <property type="entry name" value="Thioredoxin-like_sf"/>
</dbReference>
<evidence type="ECO:0000256" key="3">
    <source>
        <dbReference type="ARBA" id="ARBA00023002"/>
    </source>
</evidence>
<dbReference type="EMBL" id="CP129113">
    <property type="protein sequence ID" value="WLV25126.1"/>
    <property type="molecule type" value="Genomic_DNA"/>
</dbReference>
<dbReference type="Proteomes" id="UP001180087">
    <property type="component" value="Chromosome"/>
</dbReference>
<sequence length="157" mass="17738">MSVYKYSIESPDGTVASMDTFQGDVLLIVNTATGCGFAPQLEALEALYQKYKSRGFHVLGFPCNQFMNQEPLSDRDISTQCNLNYGTTFPFYKKVNVKGPDVHPLFKYLTEKTSGLLGEKIKWNFTKFLVDRNGNVVKRFAPVTKPEKIGPEIERLL</sequence>
<dbReference type="Gene3D" id="3.40.30.10">
    <property type="entry name" value="Glutaredoxin"/>
    <property type="match status" value="1"/>
</dbReference>
<dbReference type="PROSITE" id="PS51257">
    <property type="entry name" value="PROKAR_LIPOPROTEIN"/>
    <property type="match status" value="1"/>
</dbReference>
<evidence type="ECO:0000313" key="5">
    <source>
        <dbReference type="EMBL" id="WLV25126.1"/>
    </source>
</evidence>
<gene>
    <name evidence="5" type="ORF">QR721_02470</name>
</gene>
<dbReference type="SUPFAM" id="SSF52833">
    <property type="entry name" value="Thioredoxin-like"/>
    <property type="match status" value="1"/>
</dbReference>
<keyword evidence="3 4" id="KW-0560">Oxidoreductase</keyword>
<keyword evidence="6" id="KW-1185">Reference proteome</keyword>